<evidence type="ECO:0000256" key="3">
    <source>
        <dbReference type="ARBA" id="ARBA00022475"/>
    </source>
</evidence>
<evidence type="ECO:0000256" key="9">
    <source>
        <dbReference type="HAMAP-Rule" id="MF_00422"/>
    </source>
</evidence>
<keyword evidence="7 9" id="KW-0811">Translocation</keyword>
<dbReference type="GO" id="GO:0006605">
    <property type="term" value="P:protein targeting"/>
    <property type="evidence" value="ECO:0007669"/>
    <property type="project" value="UniProtKB-UniRule"/>
</dbReference>
<dbReference type="HAMAP" id="MF_00422">
    <property type="entry name" value="SecE"/>
    <property type="match status" value="1"/>
</dbReference>
<sequence>MGFFAKVQKFFKEVKNELKKVQWPNKKELTSYTILVIGIIVIASLLIFVIDNGFTGILNLIF</sequence>
<dbReference type="Gene3D" id="1.20.5.1030">
    <property type="entry name" value="Preprotein translocase secy subunit"/>
    <property type="match status" value="1"/>
</dbReference>
<dbReference type="InterPro" id="IPR005807">
    <property type="entry name" value="SecE_bac"/>
</dbReference>
<evidence type="ECO:0000313" key="10">
    <source>
        <dbReference type="EMBL" id="SET06835.1"/>
    </source>
</evidence>
<dbReference type="PANTHER" id="PTHR33910:SF1">
    <property type="entry name" value="PROTEIN TRANSLOCASE SUBUNIT SECE"/>
    <property type="match status" value="1"/>
</dbReference>
<dbReference type="STRING" id="1120990.SAMN03080614_10412"/>
<evidence type="ECO:0000256" key="2">
    <source>
        <dbReference type="ARBA" id="ARBA00022448"/>
    </source>
</evidence>
<keyword evidence="4 9" id="KW-0812">Transmembrane</keyword>
<organism evidence="10 11">
    <name type="scientific">Anaerobranca gottschalkii DSM 13577</name>
    <dbReference type="NCBI Taxonomy" id="1120990"/>
    <lineage>
        <taxon>Bacteria</taxon>
        <taxon>Bacillati</taxon>
        <taxon>Bacillota</taxon>
        <taxon>Clostridia</taxon>
        <taxon>Eubacteriales</taxon>
        <taxon>Proteinivoracaceae</taxon>
        <taxon>Anaerobranca</taxon>
    </lineage>
</organism>
<evidence type="ECO:0000256" key="5">
    <source>
        <dbReference type="ARBA" id="ARBA00022927"/>
    </source>
</evidence>
<dbReference type="PROSITE" id="PS01067">
    <property type="entry name" value="SECE_SEC61G"/>
    <property type="match status" value="1"/>
</dbReference>
<dbReference type="Pfam" id="PF00584">
    <property type="entry name" value="SecE"/>
    <property type="match status" value="1"/>
</dbReference>
<comment type="function">
    <text evidence="9">Essential subunit of the Sec protein translocation channel SecYEG. Clamps together the 2 halves of SecY. May contact the channel plug during translocation.</text>
</comment>
<evidence type="ECO:0000256" key="7">
    <source>
        <dbReference type="ARBA" id="ARBA00023010"/>
    </source>
</evidence>
<keyword evidence="2 9" id="KW-0813">Transport</keyword>
<dbReference type="GO" id="GO:0043952">
    <property type="term" value="P:protein transport by the Sec complex"/>
    <property type="evidence" value="ECO:0007669"/>
    <property type="project" value="UniProtKB-UniRule"/>
</dbReference>
<dbReference type="NCBIfam" id="TIGR00964">
    <property type="entry name" value="secE_bact"/>
    <property type="match status" value="1"/>
</dbReference>
<dbReference type="OrthoDB" id="9799073at2"/>
<evidence type="ECO:0000256" key="8">
    <source>
        <dbReference type="ARBA" id="ARBA00023136"/>
    </source>
</evidence>
<comment type="subunit">
    <text evidence="9">Component of the Sec protein translocase complex. Heterotrimer consisting of SecY, SecE and SecG subunits. The heterotrimers can form oligomers, although 1 heterotrimer is thought to be able to translocate proteins. Interacts with the ribosome. Interacts with SecDF, and other proteins may be involved. Interacts with SecA.</text>
</comment>
<keyword evidence="3 9" id="KW-1003">Cell membrane</keyword>
<evidence type="ECO:0000256" key="6">
    <source>
        <dbReference type="ARBA" id="ARBA00022989"/>
    </source>
</evidence>
<name>A0A1I0BJL1_9FIRM</name>
<dbReference type="RefSeq" id="WP_091351157.1">
    <property type="nucleotide sequence ID" value="NZ_FOIF01000041.1"/>
</dbReference>
<dbReference type="GO" id="GO:0005886">
    <property type="term" value="C:plasma membrane"/>
    <property type="evidence" value="ECO:0007669"/>
    <property type="project" value="UniProtKB-SubCell"/>
</dbReference>
<dbReference type="GO" id="GO:0065002">
    <property type="term" value="P:intracellular protein transmembrane transport"/>
    <property type="evidence" value="ECO:0007669"/>
    <property type="project" value="UniProtKB-UniRule"/>
</dbReference>
<dbReference type="InterPro" id="IPR038379">
    <property type="entry name" value="SecE_sf"/>
</dbReference>
<keyword evidence="8 9" id="KW-0472">Membrane</keyword>
<dbReference type="InterPro" id="IPR001901">
    <property type="entry name" value="Translocase_SecE/Sec61-g"/>
</dbReference>
<comment type="similarity">
    <text evidence="9">Belongs to the SecE/SEC61-gamma family.</text>
</comment>
<evidence type="ECO:0000256" key="4">
    <source>
        <dbReference type="ARBA" id="ARBA00022692"/>
    </source>
</evidence>
<keyword evidence="6 9" id="KW-1133">Transmembrane helix</keyword>
<dbReference type="PANTHER" id="PTHR33910">
    <property type="entry name" value="PROTEIN TRANSLOCASE SUBUNIT SECE"/>
    <property type="match status" value="1"/>
</dbReference>
<proteinExistence type="inferred from homology"/>
<keyword evidence="11" id="KW-1185">Reference proteome</keyword>
<dbReference type="AlphaFoldDB" id="A0A1I0BJL1"/>
<gene>
    <name evidence="9" type="primary">secE</name>
    <name evidence="10" type="ORF">SAMN03080614_10412</name>
</gene>
<accession>A0A1I0BJL1</accession>
<protein>
    <recommendedName>
        <fullName evidence="9">Protein translocase subunit SecE</fullName>
    </recommendedName>
</protein>
<dbReference type="Proteomes" id="UP000243819">
    <property type="component" value="Unassembled WGS sequence"/>
</dbReference>
<dbReference type="GO" id="GO:0009306">
    <property type="term" value="P:protein secretion"/>
    <property type="evidence" value="ECO:0007669"/>
    <property type="project" value="UniProtKB-UniRule"/>
</dbReference>
<reference evidence="11" key="1">
    <citation type="submission" date="2016-10" db="EMBL/GenBank/DDBJ databases">
        <authorList>
            <person name="Varghese N."/>
            <person name="Submissions S."/>
        </authorList>
    </citation>
    <scope>NUCLEOTIDE SEQUENCE [LARGE SCALE GENOMIC DNA]</scope>
    <source>
        <strain evidence="11">DSM 13577</strain>
    </source>
</reference>
<dbReference type="EMBL" id="FOIF01000041">
    <property type="protein sequence ID" value="SET06835.1"/>
    <property type="molecule type" value="Genomic_DNA"/>
</dbReference>
<evidence type="ECO:0000313" key="11">
    <source>
        <dbReference type="Proteomes" id="UP000243819"/>
    </source>
</evidence>
<feature type="transmembrane region" description="Helical" evidence="9">
    <location>
        <begin position="29"/>
        <end position="50"/>
    </location>
</feature>
<evidence type="ECO:0000256" key="1">
    <source>
        <dbReference type="ARBA" id="ARBA00004370"/>
    </source>
</evidence>
<keyword evidence="5 9" id="KW-0653">Protein transport</keyword>
<dbReference type="GO" id="GO:0008320">
    <property type="term" value="F:protein transmembrane transporter activity"/>
    <property type="evidence" value="ECO:0007669"/>
    <property type="project" value="UniProtKB-UniRule"/>
</dbReference>
<comment type="subcellular location">
    <subcellularLocation>
        <location evidence="9">Cell membrane</location>
        <topology evidence="9">Single-pass membrane protein</topology>
    </subcellularLocation>
    <subcellularLocation>
        <location evidence="1">Membrane</location>
    </subcellularLocation>
</comment>